<dbReference type="Pfam" id="PF03602">
    <property type="entry name" value="Cons_hypoth95"/>
    <property type="match status" value="1"/>
</dbReference>
<accession>A0A7C4MM20</accession>
<dbReference type="NCBIfam" id="TIGR00095">
    <property type="entry name" value="16S rRNA (guanine(966)-N(2))-methyltransferase RsmD"/>
    <property type="match status" value="1"/>
</dbReference>
<comment type="caution">
    <text evidence="4">The sequence shown here is derived from an EMBL/GenBank/DDBJ whole genome shotgun (WGS) entry which is preliminary data.</text>
</comment>
<dbReference type="AlphaFoldDB" id="A0A7C4MM20"/>
<proteinExistence type="predicted"/>
<name>A0A7C4MM20_9BACT</name>
<dbReference type="GO" id="GO:0052913">
    <property type="term" value="F:16S rRNA (guanine(966)-N(2))-methyltransferase activity"/>
    <property type="evidence" value="ECO:0007669"/>
    <property type="project" value="UniProtKB-EC"/>
</dbReference>
<sequence>MRVISGMSKGRKLVSPAGGQTRPTADRVKEAVFNILGQQFQGLRVLDLFSGTGALAIEALSRGASSAVIVDVSDKAIAVIRKNVALCGFEAKTRIVRWNILRNLNCLDPQADSFDLVFLDPPYGKGMAVPTLEHLIQRGVLRDHAVVVLEHAAVETLPNSVGNLIQEDMRTYGRTAVRFYRWLEPANR</sequence>
<dbReference type="InterPro" id="IPR029063">
    <property type="entry name" value="SAM-dependent_MTases_sf"/>
</dbReference>
<dbReference type="Gene3D" id="3.40.50.150">
    <property type="entry name" value="Vaccinia Virus protein VP39"/>
    <property type="match status" value="1"/>
</dbReference>
<dbReference type="PIRSF" id="PIRSF004553">
    <property type="entry name" value="CHP00095"/>
    <property type="match status" value="1"/>
</dbReference>
<protein>
    <submittedName>
        <fullName evidence="4">16S rRNA (Guanine(966)-N(2))-methyltransferase RsmD</fullName>
        <ecNumber evidence="4">2.1.1.171</ecNumber>
    </submittedName>
</protein>
<feature type="region of interest" description="Disordered" evidence="3">
    <location>
        <begin position="1"/>
        <end position="22"/>
    </location>
</feature>
<dbReference type="CDD" id="cd02440">
    <property type="entry name" value="AdoMet_MTases"/>
    <property type="match status" value="1"/>
</dbReference>
<dbReference type="SUPFAM" id="SSF53335">
    <property type="entry name" value="S-adenosyl-L-methionine-dependent methyltransferases"/>
    <property type="match status" value="1"/>
</dbReference>
<dbReference type="EMBL" id="DSUH01000171">
    <property type="protein sequence ID" value="HGU32642.1"/>
    <property type="molecule type" value="Genomic_DNA"/>
</dbReference>
<evidence type="ECO:0000256" key="3">
    <source>
        <dbReference type="SAM" id="MobiDB-lite"/>
    </source>
</evidence>
<dbReference type="InterPro" id="IPR004398">
    <property type="entry name" value="RNA_MeTrfase_RsmD"/>
</dbReference>
<dbReference type="InterPro" id="IPR002052">
    <property type="entry name" value="DNA_methylase_N6_adenine_CS"/>
</dbReference>
<dbReference type="PANTHER" id="PTHR43542">
    <property type="entry name" value="METHYLTRANSFERASE"/>
    <property type="match status" value="1"/>
</dbReference>
<organism evidence="4">
    <name type="scientific">Desulfatirhabdium butyrativorans</name>
    <dbReference type="NCBI Taxonomy" id="340467"/>
    <lineage>
        <taxon>Bacteria</taxon>
        <taxon>Pseudomonadati</taxon>
        <taxon>Thermodesulfobacteriota</taxon>
        <taxon>Desulfobacteria</taxon>
        <taxon>Desulfobacterales</taxon>
        <taxon>Desulfatirhabdiaceae</taxon>
        <taxon>Desulfatirhabdium</taxon>
    </lineage>
</organism>
<dbReference type="PANTHER" id="PTHR43542:SF1">
    <property type="entry name" value="METHYLTRANSFERASE"/>
    <property type="match status" value="1"/>
</dbReference>
<dbReference type="PROSITE" id="PS00092">
    <property type="entry name" value="N6_MTASE"/>
    <property type="match status" value="1"/>
</dbReference>
<evidence type="ECO:0000256" key="2">
    <source>
        <dbReference type="ARBA" id="ARBA00022679"/>
    </source>
</evidence>
<evidence type="ECO:0000256" key="1">
    <source>
        <dbReference type="ARBA" id="ARBA00022603"/>
    </source>
</evidence>
<dbReference type="GO" id="GO:0003676">
    <property type="term" value="F:nucleic acid binding"/>
    <property type="evidence" value="ECO:0007669"/>
    <property type="project" value="InterPro"/>
</dbReference>
<reference evidence="4" key="1">
    <citation type="journal article" date="2020" name="mSystems">
        <title>Genome- and Community-Level Interaction Insights into Carbon Utilization and Element Cycling Functions of Hydrothermarchaeota in Hydrothermal Sediment.</title>
        <authorList>
            <person name="Zhou Z."/>
            <person name="Liu Y."/>
            <person name="Xu W."/>
            <person name="Pan J."/>
            <person name="Luo Z.H."/>
            <person name="Li M."/>
        </authorList>
    </citation>
    <scope>NUCLEOTIDE SEQUENCE [LARGE SCALE GENOMIC DNA]</scope>
    <source>
        <strain evidence="4">SpSt-477</strain>
    </source>
</reference>
<dbReference type="EC" id="2.1.1.171" evidence="4"/>
<keyword evidence="2 4" id="KW-0808">Transferase</keyword>
<keyword evidence="1 4" id="KW-0489">Methyltransferase</keyword>
<evidence type="ECO:0000313" key="4">
    <source>
        <dbReference type="EMBL" id="HGU32642.1"/>
    </source>
</evidence>
<gene>
    <name evidence="4" type="primary">rsmD</name>
    <name evidence="4" type="ORF">ENS29_07285</name>
</gene>